<dbReference type="InterPro" id="IPR003660">
    <property type="entry name" value="HAMP_dom"/>
</dbReference>
<evidence type="ECO:0000256" key="3">
    <source>
        <dbReference type="ARBA" id="ARBA00022500"/>
    </source>
</evidence>
<dbReference type="Pfam" id="PF02743">
    <property type="entry name" value="dCache_1"/>
    <property type="match status" value="1"/>
</dbReference>
<gene>
    <name evidence="13" type="ORF">KQI42_03025</name>
</gene>
<evidence type="ECO:0000256" key="4">
    <source>
        <dbReference type="ARBA" id="ARBA00022692"/>
    </source>
</evidence>
<dbReference type="PANTHER" id="PTHR32089:SF112">
    <property type="entry name" value="LYSOZYME-LIKE PROTEIN-RELATED"/>
    <property type="match status" value="1"/>
</dbReference>
<evidence type="ECO:0000313" key="14">
    <source>
        <dbReference type="Proteomes" id="UP000749471"/>
    </source>
</evidence>
<evidence type="ECO:0000256" key="8">
    <source>
        <dbReference type="ARBA" id="ARBA00029447"/>
    </source>
</evidence>
<evidence type="ECO:0000256" key="6">
    <source>
        <dbReference type="ARBA" id="ARBA00023136"/>
    </source>
</evidence>
<dbReference type="PROSITE" id="PS50885">
    <property type="entry name" value="HAMP"/>
    <property type="match status" value="1"/>
</dbReference>
<dbReference type="EMBL" id="JAHLPM010000002">
    <property type="protein sequence ID" value="MBU5436965.1"/>
    <property type="molecule type" value="Genomic_DNA"/>
</dbReference>
<feature type="domain" description="Methyl-accepting transducer" evidence="11">
    <location>
        <begin position="394"/>
        <end position="617"/>
    </location>
</feature>
<evidence type="ECO:0000259" key="11">
    <source>
        <dbReference type="PROSITE" id="PS50111"/>
    </source>
</evidence>
<dbReference type="InterPro" id="IPR033479">
    <property type="entry name" value="dCache_1"/>
</dbReference>
<keyword evidence="6 10" id="KW-0472">Membrane</keyword>
<dbReference type="Proteomes" id="UP000749471">
    <property type="component" value="Unassembled WGS sequence"/>
</dbReference>
<keyword evidence="4 10" id="KW-0812">Transmembrane</keyword>
<dbReference type="CDD" id="cd12913">
    <property type="entry name" value="PDC1_MCP_like"/>
    <property type="match status" value="1"/>
</dbReference>
<accession>A0ABS6E236</accession>
<organism evidence="13 14">
    <name type="scientific">Tissierella simiarum</name>
    <dbReference type="NCBI Taxonomy" id="2841534"/>
    <lineage>
        <taxon>Bacteria</taxon>
        <taxon>Bacillati</taxon>
        <taxon>Bacillota</taxon>
        <taxon>Tissierellia</taxon>
        <taxon>Tissierellales</taxon>
        <taxon>Tissierellaceae</taxon>
        <taxon>Tissierella</taxon>
    </lineage>
</organism>
<comment type="similarity">
    <text evidence="8">Belongs to the methyl-accepting chemotaxis (MCP) protein family.</text>
</comment>
<evidence type="ECO:0000313" key="13">
    <source>
        <dbReference type="EMBL" id="MBU5436965.1"/>
    </source>
</evidence>
<evidence type="ECO:0000259" key="12">
    <source>
        <dbReference type="PROSITE" id="PS50885"/>
    </source>
</evidence>
<dbReference type="Pfam" id="PF00015">
    <property type="entry name" value="MCPsignal"/>
    <property type="match status" value="1"/>
</dbReference>
<evidence type="ECO:0000256" key="5">
    <source>
        <dbReference type="ARBA" id="ARBA00022989"/>
    </source>
</evidence>
<evidence type="ECO:0000256" key="10">
    <source>
        <dbReference type="SAM" id="Phobius"/>
    </source>
</evidence>
<dbReference type="InterPro" id="IPR004089">
    <property type="entry name" value="MCPsignal_dom"/>
</dbReference>
<keyword evidence="14" id="KW-1185">Reference proteome</keyword>
<dbReference type="PROSITE" id="PS50111">
    <property type="entry name" value="CHEMOTAXIS_TRANSDUC_2"/>
    <property type="match status" value="1"/>
</dbReference>
<evidence type="ECO:0000256" key="2">
    <source>
        <dbReference type="ARBA" id="ARBA00022475"/>
    </source>
</evidence>
<proteinExistence type="inferred from homology"/>
<dbReference type="SMART" id="SM00283">
    <property type="entry name" value="MA"/>
    <property type="match status" value="1"/>
</dbReference>
<name>A0ABS6E236_9FIRM</name>
<dbReference type="SMART" id="SM00304">
    <property type="entry name" value="HAMP"/>
    <property type="match status" value="1"/>
</dbReference>
<keyword evidence="3" id="KW-0145">Chemotaxis</keyword>
<feature type="transmembrane region" description="Helical" evidence="10">
    <location>
        <begin position="282"/>
        <end position="304"/>
    </location>
</feature>
<feature type="domain" description="HAMP" evidence="12">
    <location>
        <begin position="306"/>
        <end position="361"/>
    </location>
</feature>
<reference evidence="13 14" key="1">
    <citation type="submission" date="2021-06" db="EMBL/GenBank/DDBJ databases">
        <authorList>
            <person name="Sun Q."/>
            <person name="Li D."/>
        </authorList>
    </citation>
    <scope>NUCLEOTIDE SEQUENCE [LARGE SCALE GENOMIC DNA]</scope>
    <source>
        <strain evidence="13 14">MSJ-40</strain>
    </source>
</reference>
<dbReference type="CDD" id="cd12912">
    <property type="entry name" value="PDC2_MCP_like"/>
    <property type="match status" value="1"/>
</dbReference>
<evidence type="ECO:0000256" key="9">
    <source>
        <dbReference type="PROSITE-ProRule" id="PRU00284"/>
    </source>
</evidence>
<evidence type="ECO:0000256" key="1">
    <source>
        <dbReference type="ARBA" id="ARBA00004651"/>
    </source>
</evidence>
<sequence length="667" mass="74069">MKIRTKIILFTVLICIISIISISLINYNVSIKGLEREVNSNTQGISTITAGEIDKWMALQKDSLDETLNSILYNNNYDYDYVYKFLESQSEKNEGNAYYIGLSDKRFVSGTGWIPPAEYDITEREWYKEAIMIDGIYISKPDIDARTGDMVITMSKAIKIDGEILGVIGSDIAINHLVNIVSNVEVSNDSYAFLMDDKGNIITHLSEEYKPTADKGYININNILDGKLMGIMENENLSLANKKVKDFDDKERFFFFNDIKESDWKIGLAVSEKETLKVVDDAISLTFTTTIVVLILAIILSFYVGNSISKPIKASVKAAEDIGMLDLRKDMDPKGINRKDEIGNMYRSFQMIIDKLRVFINDMKESIDVTNVIYRETLEKLNFLVSQAEDTSATTEELSAGMEETSASTISINESAGEIERAISDFAEKVEDGSATSNEISIRAEELSGQFIKARDRSIGIYSDTREEVEKAIVSSKEVGKINILSNAILEISEQTSLLSLNAAIEAARAGESGKGFAVVADEIRKLAENSYSTVEEIKVVTSNVTEVVNQLVNNMSNLIDFLEKDVTKDYEMMVSAVNQYKDDGSSLNNIISDLSATSEELAATINEISSSMKDIATTVEESTTATTSIAEKNMNMVGAITNINSIMERNKEVSDKLEEIVSQVKI</sequence>
<protein>
    <submittedName>
        <fullName evidence="13">Methyl-accepting chemotaxis protein</fullName>
    </submittedName>
</protein>
<dbReference type="CDD" id="cd06225">
    <property type="entry name" value="HAMP"/>
    <property type="match status" value="1"/>
</dbReference>
<comment type="subcellular location">
    <subcellularLocation>
        <location evidence="1">Cell membrane</location>
        <topology evidence="1">Multi-pass membrane protein</topology>
    </subcellularLocation>
</comment>
<evidence type="ECO:0000256" key="7">
    <source>
        <dbReference type="ARBA" id="ARBA00023224"/>
    </source>
</evidence>
<keyword evidence="2" id="KW-1003">Cell membrane</keyword>
<comment type="caution">
    <text evidence="13">The sequence shown here is derived from an EMBL/GenBank/DDBJ whole genome shotgun (WGS) entry which is preliminary data.</text>
</comment>
<dbReference type="PANTHER" id="PTHR32089">
    <property type="entry name" value="METHYL-ACCEPTING CHEMOTAXIS PROTEIN MCPB"/>
    <property type="match status" value="1"/>
</dbReference>
<keyword evidence="7 9" id="KW-0807">Transducer</keyword>
<dbReference type="RefSeq" id="WP_216516616.1">
    <property type="nucleotide sequence ID" value="NZ_JAHLPM010000002.1"/>
</dbReference>
<keyword evidence="5 10" id="KW-1133">Transmembrane helix</keyword>
<feature type="transmembrane region" description="Helical" evidence="10">
    <location>
        <begin position="7"/>
        <end position="27"/>
    </location>
</feature>